<reference evidence="1 2" key="1">
    <citation type="submission" date="2019-05" db="EMBL/GenBank/DDBJ databases">
        <title>Mycolicibacterium sphagni ENV482 genome assembly.</title>
        <authorList>
            <person name="Chen W."/>
            <person name="Faulkner N.W."/>
            <person name="Hyman M.R."/>
        </authorList>
    </citation>
    <scope>NUCLEOTIDE SEQUENCE [LARGE SCALE GENOMIC DNA]</scope>
    <source>
        <strain evidence="1 2">ENV482</strain>
    </source>
</reference>
<proteinExistence type="predicted"/>
<dbReference type="EMBL" id="VBSB01000015">
    <property type="protein sequence ID" value="NTY62257.1"/>
    <property type="molecule type" value="Genomic_DNA"/>
</dbReference>
<dbReference type="RefSeq" id="WP_174399982.1">
    <property type="nucleotide sequence ID" value="NZ_VBSB01000015.1"/>
</dbReference>
<keyword evidence="2" id="KW-1185">Reference proteome</keyword>
<dbReference type="SUPFAM" id="SSF54637">
    <property type="entry name" value="Thioesterase/thiol ester dehydrase-isomerase"/>
    <property type="match status" value="1"/>
</dbReference>
<organism evidence="1 2">
    <name type="scientific">Mycolicibacterium sphagni</name>
    <dbReference type="NCBI Taxonomy" id="1786"/>
    <lineage>
        <taxon>Bacteria</taxon>
        <taxon>Bacillati</taxon>
        <taxon>Actinomycetota</taxon>
        <taxon>Actinomycetes</taxon>
        <taxon>Mycobacteriales</taxon>
        <taxon>Mycobacteriaceae</taxon>
        <taxon>Mycolicibacterium</taxon>
    </lineage>
</organism>
<dbReference type="Proteomes" id="UP000708347">
    <property type="component" value="Unassembled WGS sequence"/>
</dbReference>
<protein>
    <recommendedName>
        <fullName evidence="3">Thioesterase</fullName>
    </recommendedName>
</protein>
<accession>A0ABX2JZT3</accession>
<name>A0ABX2JZT3_9MYCO</name>
<dbReference type="Gene3D" id="3.10.129.10">
    <property type="entry name" value="Hotdog Thioesterase"/>
    <property type="match status" value="1"/>
</dbReference>
<dbReference type="InterPro" id="IPR029069">
    <property type="entry name" value="HotDog_dom_sf"/>
</dbReference>
<sequence>MTEPSLMFPGRFNGPPGSANGGYACGVIAGHVPADLVEVTLLHPPPLDTALLVEETGPVYEVRPAGGDVVAVAKPVDEPVEVLPPVLDIPVDAEGAVTDANHPFRSCFTCGPDREPGDGLRIFVKRLPGQSILADLWTPDESLADDDGAVRPEIVWAALDCPGGWAAFNRIPGGVAVLGRMTARIDRVPYVGEQCVVVATSDWRDGRKIGAHSALYTADGEPLAAARAVWIDSTV</sequence>
<comment type="caution">
    <text evidence="1">The sequence shown here is derived from an EMBL/GenBank/DDBJ whole genome shotgun (WGS) entry which is preliminary data.</text>
</comment>
<gene>
    <name evidence="1" type="ORF">FEG63_22215</name>
</gene>
<evidence type="ECO:0000313" key="2">
    <source>
        <dbReference type="Proteomes" id="UP000708347"/>
    </source>
</evidence>
<evidence type="ECO:0008006" key="3">
    <source>
        <dbReference type="Google" id="ProtNLM"/>
    </source>
</evidence>
<evidence type="ECO:0000313" key="1">
    <source>
        <dbReference type="EMBL" id="NTY62257.1"/>
    </source>
</evidence>